<evidence type="ECO:0000259" key="14">
    <source>
        <dbReference type="Pfam" id="PF21478"/>
    </source>
</evidence>
<evidence type="ECO:0000313" key="16">
    <source>
        <dbReference type="Proteomes" id="UP000669133"/>
    </source>
</evidence>
<dbReference type="NCBIfam" id="TIGR00461">
    <property type="entry name" value="gcvP"/>
    <property type="match status" value="1"/>
</dbReference>
<dbReference type="InterPro" id="IPR015943">
    <property type="entry name" value="WD40/YVTN_repeat-like_dom_sf"/>
</dbReference>
<comment type="caution">
    <text evidence="15">The sequence shown here is derived from an EMBL/GenBank/DDBJ whole genome shotgun (WGS) entry which is preliminary data.</text>
</comment>
<dbReference type="InterPro" id="IPR015421">
    <property type="entry name" value="PyrdxlP-dep_Trfase_major"/>
</dbReference>
<dbReference type="GO" id="GO:0005960">
    <property type="term" value="C:glycine cleavage complex"/>
    <property type="evidence" value="ECO:0007669"/>
    <property type="project" value="TreeGrafter"/>
</dbReference>
<dbReference type="Gene3D" id="3.40.640.10">
    <property type="entry name" value="Type I PLP-dependent aspartate aminotransferase-like (Major domain)"/>
    <property type="match status" value="2"/>
</dbReference>
<proteinExistence type="inferred from homology"/>
<keyword evidence="5" id="KW-0677">Repeat</keyword>
<comment type="cofactor">
    <cofactor evidence="1 10">
        <name>pyridoxal 5'-phosphate</name>
        <dbReference type="ChEBI" id="CHEBI:597326"/>
    </cofactor>
</comment>
<accession>A0A8H7Z978</accession>
<dbReference type="GeneID" id="93653862"/>
<feature type="domain" description="Glycine cleavage system P-protein N-terminal" evidence="13">
    <location>
        <begin position="530"/>
        <end position="788"/>
    </location>
</feature>
<dbReference type="Gene3D" id="3.90.1150.10">
    <property type="entry name" value="Aspartate Aminotransferase, domain 1"/>
    <property type="match status" value="2"/>
</dbReference>
<dbReference type="NCBIfam" id="NF001696">
    <property type="entry name" value="PRK00451.1"/>
    <property type="match status" value="1"/>
</dbReference>
<comment type="catalytic activity">
    <reaction evidence="8">
        <text>N(6)-[(R)-lipoyl]-L-lysyl-[glycine-cleavage complex H protein] + glycine + H(+) = N(6)-[(R)-S(8)-aminomethyldihydrolipoyl]-L-lysyl-[glycine-cleavage complex H protein] + CO2</text>
        <dbReference type="Rhea" id="RHEA:24304"/>
        <dbReference type="Rhea" id="RHEA-COMP:10494"/>
        <dbReference type="Rhea" id="RHEA-COMP:10495"/>
        <dbReference type="ChEBI" id="CHEBI:15378"/>
        <dbReference type="ChEBI" id="CHEBI:16526"/>
        <dbReference type="ChEBI" id="CHEBI:57305"/>
        <dbReference type="ChEBI" id="CHEBI:83099"/>
        <dbReference type="ChEBI" id="CHEBI:83143"/>
        <dbReference type="EC" id="1.4.4.2"/>
    </reaction>
</comment>
<evidence type="ECO:0000256" key="9">
    <source>
        <dbReference type="ARBA" id="ARBA00082072"/>
    </source>
</evidence>
<dbReference type="InterPro" id="IPR036322">
    <property type="entry name" value="WD40_repeat_dom_sf"/>
</dbReference>
<evidence type="ECO:0000256" key="4">
    <source>
        <dbReference type="ARBA" id="ARBA00022574"/>
    </source>
</evidence>
<evidence type="ECO:0000256" key="11">
    <source>
        <dbReference type="PROSITE-ProRule" id="PRU00221"/>
    </source>
</evidence>
<dbReference type="SUPFAM" id="SSF53383">
    <property type="entry name" value="PLP-dependent transferases"/>
    <property type="match status" value="2"/>
</dbReference>
<feature type="domain" description="Glycine cleavage system P-protein N-terminal" evidence="13">
    <location>
        <begin position="67"/>
        <end position="501"/>
    </location>
</feature>
<dbReference type="OrthoDB" id="6537869at2759"/>
<dbReference type="GO" id="GO:0019464">
    <property type="term" value="P:glycine decarboxylation via glycine cleavage system"/>
    <property type="evidence" value="ECO:0007669"/>
    <property type="project" value="TreeGrafter"/>
</dbReference>
<comment type="similarity">
    <text evidence="2">Belongs to the GcvP family.</text>
</comment>
<evidence type="ECO:0000313" key="15">
    <source>
        <dbReference type="EMBL" id="KAG5417597.1"/>
    </source>
</evidence>
<dbReference type="InterPro" id="IPR003437">
    <property type="entry name" value="GcvP"/>
</dbReference>
<dbReference type="FunFam" id="3.40.640.10:FF:000007">
    <property type="entry name" value="glycine dehydrogenase (Decarboxylating), mitochondrial"/>
    <property type="match status" value="1"/>
</dbReference>
<dbReference type="InterPro" id="IPR020581">
    <property type="entry name" value="GDC_P"/>
</dbReference>
<dbReference type="GO" id="GO:0005739">
    <property type="term" value="C:mitochondrion"/>
    <property type="evidence" value="ECO:0007669"/>
    <property type="project" value="TreeGrafter"/>
</dbReference>
<dbReference type="CDD" id="cd00613">
    <property type="entry name" value="GDC-P"/>
    <property type="match status" value="2"/>
</dbReference>
<dbReference type="InterPro" id="IPR019775">
    <property type="entry name" value="WD40_repeat_CS"/>
</dbReference>
<dbReference type="RefSeq" id="XP_067546713.1">
    <property type="nucleotide sequence ID" value="XM_067694388.1"/>
</dbReference>
<dbReference type="InterPro" id="IPR015424">
    <property type="entry name" value="PyrdxlP-dep_Trfase"/>
</dbReference>
<keyword evidence="16" id="KW-1185">Reference proteome</keyword>
<sequence>MIRTTRSVLRSSIYRLSTRPTVAPAYRVTPTFARLLATANTSSENYAKVYNPNAEKVSLANLDTFARRHIGPTPKSVEKMLSTLGYSNLDEFLSSAVPEHVLIKRKLQIQPNQGFTEQEMLKHLHELAGKNKIYKSFIGKGYAGTILPPVIQRNLLESPEWYTSYTPYQPEISQGRLQSLLNYQTMITSLTGLDMANASLLDEGTAAGEAMSLSFHHAKNKKKVYVVDSELHPQTIDVIKSRAGSINVEIKELNLSTEEGFQELNKIIKDVCGALVQYPSTNGSIHNYSRIGELLHQNKALFAMATDLLALTLLKPPSEFGADIALGTSQRFGVPFGYGGPHAAFFATSQKYARKIPGRIVGVSKDRLGKPALRLALQTREQHIKREKATSNICTAQALLANISANYAVYHGPEGLKNIAKRVYGFTTLLANEIKKKHEIVNDKWFDTLTIKLNGVSADEILKNALEKYGINLFKVDESTVSLQLDETVQKQELIDLIELFTGEVVEPSEDLPSIPQELLRTDAILSHEVFNTHHSETAMLRYLHHLQSKDLSLANSMIPLGSCTMKLNATVEMQSLSIPGFNSIHPFVPIDQAQGYKQLVDEFEKDLNDITGFDATTSMPNSGAQGEYTGLSLIRQYHKSRGEYEQRNICLIPVSAHGTNPASAAMCGLKVVPVKCLESGSIDLDDLKAKAEKHAANLCSIMVTYPSTYGLFEPGIRDAIDIVHQNGGLVYLDGANMNAQVGLTSPGDLGADVCHLNIHKTFALSHGGGGPGQAPVCVKEHLKPFLPKHHFVNTPHSTTESIKAVNSAPYGSASVIPVSYSYIKMLGADALPYASTIAMLNANYILSKLEPHYQILFIDRHASTNAGLKHCAHEFILDLREFQKHGIEAIDVAKRLQDYGFHAPTMSFPVAGTLMIEPTESENLEELDRFIESFISIRREIDAYIKGDSLGNVLKNAPHSQQDIISSSDWDTRGYTREQAAYPLEFLKENKCWPTVSRLDDTYGDLNLICTCPSILQPNAPTLHYSRCIHHPQFHSSDSTTGETLYAKPTFRVPWLLCGGSKSGKLYIWELASGELLCVKEAHYQGISVIKSSSCKTFLVTGGEDARVLVWNLADLISIYGGNNSAGDEQGQDHLRLVKPYWAIAENTLPVTDINLNATGVINDLKLYTSSKDGTVKIFDIMTKTQLTTFILPHSVECLTRDPANRALYVGLSNGQIRMIPLYEFNQHTSVLEGVGGMNKIITIDPHDPNLTNTFVQHQDSSVLQICVSMDGTSIISGDSKGQIYVSDIVTKQTIKSFASLNFPIAYIHLQTVSTKSLDGAQNAVRSDKKHRMVPTLKRVLASSDPVEHTLFMDIPEKINDDDEDECESDQDFSTWLEAKRVEELQFKNLSDVDSTVKSIGNNKDTTSTSNNTNLELKLKKVSEAYTDLRTKYEQLIKEHAKLLDDK</sequence>
<keyword evidence="12" id="KW-0175">Coiled coil</keyword>
<evidence type="ECO:0000256" key="3">
    <source>
        <dbReference type="ARBA" id="ARBA00012134"/>
    </source>
</evidence>
<reference evidence="15 16" key="1">
    <citation type="submission" date="2020-12" db="EMBL/GenBank/DDBJ databases">
        <title>Effect of drift, selection, and recombination on the evolution of hybrid genomes in Candida yeast pathogens.</title>
        <authorList>
            <person name="Mixao V."/>
            <person name="Ksiezopolska E."/>
            <person name="Saus E."/>
            <person name="Boekhout T."/>
            <person name="Gacser A."/>
            <person name="Gabaldon T."/>
        </authorList>
    </citation>
    <scope>NUCLEOTIDE SEQUENCE [LARGE SCALE GENOMIC DNA]</scope>
    <source>
        <strain evidence="15 16">BP57</strain>
    </source>
</reference>
<dbReference type="InterPro" id="IPR001680">
    <property type="entry name" value="WD40_rpt"/>
</dbReference>
<dbReference type="SUPFAM" id="SSF50978">
    <property type="entry name" value="WD40 repeat-like"/>
    <property type="match status" value="1"/>
</dbReference>
<organism evidence="15 16">
    <name type="scientific">Candida metapsilosis</name>
    <dbReference type="NCBI Taxonomy" id="273372"/>
    <lineage>
        <taxon>Eukaryota</taxon>
        <taxon>Fungi</taxon>
        <taxon>Dikarya</taxon>
        <taxon>Ascomycota</taxon>
        <taxon>Saccharomycotina</taxon>
        <taxon>Pichiomycetes</taxon>
        <taxon>Debaryomycetaceae</taxon>
        <taxon>Candida/Lodderomyces clade</taxon>
        <taxon>Candida</taxon>
    </lineage>
</organism>
<keyword evidence="4 11" id="KW-0853">WD repeat</keyword>
<dbReference type="EC" id="1.4.4.2" evidence="3"/>
<dbReference type="InterPro" id="IPR049315">
    <property type="entry name" value="GDC-P_N"/>
</dbReference>
<feature type="modified residue" description="N6-(pyridoxal phosphate)lysine" evidence="10">
    <location>
        <position position="761"/>
    </location>
</feature>
<keyword evidence="6 10" id="KW-0663">Pyridoxal phosphate</keyword>
<evidence type="ECO:0000256" key="8">
    <source>
        <dbReference type="ARBA" id="ARBA00049026"/>
    </source>
</evidence>
<gene>
    <name evidence="15" type="ORF">I9W82_005233</name>
</gene>
<dbReference type="PROSITE" id="PS00678">
    <property type="entry name" value="WD_REPEATS_1"/>
    <property type="match status" value="1"/>
</dbReference>
<evidence type="ECO:0000256" key="2">
    <source>
        <dbReference type="ARBA" id="ARBA00010756"/>
    </source>
</evidence>
<dbReference type="EMBL" id="JAEOAQ010000007">
    <property type="protein sequence ID" value="KAG5417597.1"/>
    <property type="molecule type" value="Genomic_DNA"/>
</dbReference>
<dbReference type="Gene3D" id="2.130.10.10">
    <property type="entry name" value="YVTN repeat-like/Quinoprotein amine dehydrogenase"/>
    <property type="match status" value="2"/>
</dbReference>
<dbReference type="InterPro" id="IPR049316">
    <property type="entry name" value="GDC-P_C"/>
</dbReference>
<dbReference type="GO" id="GO:0004375">
    <property type="term" value="F:glycine dehydrogenase (decarboxylating) activity"/>
    <property type="evidence" value="ECO:0007669"/>
    <property type="project" value="UniProtKB-EC"/>
</dbReference>
<feature type="repeat" description="WD" evidence="11">
    <location>
        <begin position="1081"/>
        <end position="1114"/>
    </location>
</feature>
<evidence type="ECO:0000256" key="1">
    <source>
        <dbReference type="ARBA" id="ARBA00001933"/>
    </source>
</evidence>
<name>A0A8H7Z978_9ASCO</name>
<dbReference type="GO" id="GO:0030170">
    <property type="term" value="F:pyridoxal phosphate binding"/>
    <property type="evidence" value="ECO:0007669"/>
    <property type="project" value="TreeGrafter"/>
</dbReference>
<protein>
    <recommendedName>
        <fullName evidence="3">glycine dehydrogenase (aminomethyl-transferring)</fullName>
        <ecNumber evidence="3">1.4.4.2</ecNumber>
    </recommendedName>
    <alternativeName>
        <fullName evidence="9">Glycine cleavage system P protein</fullName>
    </alternativeName>
</protein>
<dbReference type="PANTHER" id="PTHR11773">
    <property type="entry name" value="GLYCINE DEHYDROGENASE, DECARBOXYLATING"/>
    <property type="match status" value="1"/>
</dbReference>
<dbReference type="SMART" id="SM00320">
    <property type="entry name" value="WD40"/>
    <property type="match status" value="4"/>
</dbReference>
<dbReference type="Pfam" id="PF00400">
    <property type="entry name" value="WD40"/>
    <property type="match status" value="1"/>
</dbReference>
<keyword evidence="7" id="KW-0560">Oxidoreductase</keyword>
<evidence type="ECO:0000256" key="5">
    <source>
        <dbReference type="ARBA" id="ARBA00022737"/>
    </source>
</evidence>
<evidence type="ECO:0000256" key="10">
    <source>
        <dbReference type="PIRSR" id="PIRSR603437-50"/>
    </source>
</evidence>
<dbReference type="FunFam" id="3.40.640.10:FF:000005">
    <property type="entry name" value="Glycine dehydrogenase (decarboxylating), mitochondrial"/>
    <property type="match status" value="1"/>
</dbReference>
<evidence type="ECO:0000256" key="6">
    <source>
        <dbReference type="ARBA" id="ARBA00022898"/>
    </source>
</evidence>
<evidence type="ECO:0000259" key="13">
    <source>
        <dbReference type="Pfam" id="PF02347"/>
    </source>
</evidence>
<dbReference type="GO" id="GO:0016594">
    <property type="term" value="F:glycine binding"/>
    <property type="evidence" value="ECO:0007669"/>
    <property type="project" value="TreeGrafter"/>
</dbReference>
<dbReference type="PROSITE" id="PS50082">
    <property type="entry name" value="WD_REPEATS_2"/>
    <property type="match status" value="1"/>
</dbReference>
<dbReference type="Proteomes" id="UP000669133">
    <property type="component" value="Unassembled WGS sequence"/>
</dbReference>
<evidence type="ECO:0000256" key="12">
    <source>
        <dbReference type="SAM" id="Coils"/>
    </source>
</evidence>
<dbReference type="InterPro" id="IPR015422">
    <property type="entry name" value="PyrdxlP-dep_Trfase_small"/>
</dbReference>
<dbReference type="Pfam" id="PF21478">
    <property type="entry name" value="GcvP2_C"/>
    <property type="match status" value="1"/>
</dbReference>
<feature type="coiled-coil region" evidence="12">
    <location>
        <begin position="1413"/>
        <end position="1447"/>
    </location>
</feature>
<evidence type="ECO:0000256" key="7">
    <source>
        <dbReference type="ARBA" id="ARBA00023002"/>
    </source>
</evidence>
<feature type="domain" description="Glycine dehydrogenase C-terminal" evidence="14">
    <location>
        <begin position="835"/>
        <end position="960"/>
    </location>
</feature>
<dbReference type="PANTHER" id="PTHR11773:SF1">
    <property type="entry name" value="GLYCINE DEHYDROGENASE (DECARBOXYLATING), MITOCHONDRIAL"/>
    <property type="match status" value="1"/>
</dbReference>
<dbReference type="Pfam" id="PF02347">
    <property type="entry name" value="GDC-P"/>
    <property type="match status" value="2"/>
</dbReference>